<dbReference type="EMBL" id="CP071090">
    <property type="protein sequence ID" value="QSQ26891.1"/>
    <property type="molecule type" value="Genomic_DNA"/>
</dbReference>
<gene>
    <name evidence="7" type="ORF">JY651_19105</name>
</gene>
<feature type="region of interest" description="Disordered" evidence="5">
    <location>
        <begin position="25"/>
        <end position="48"/>
    </location>
</feature>
<keyword evidence="2" id="KW-0964">Secreted</keyword>
<dbReference type="InterPro" id="IPR012632">
    <property type="entry name" value="Scorpion_calcine"/>
</dbReference>
<keyword evidence="8" id="KW-1185">Reference proteome</keyword>
<keyword evidence="6" id="KW-0732">Signal</keyword>
<evidence type="ECO:0000313" key="8">
    <source>
        <dbReference type="Proteomes" id="UP000662747"/>
    </source>
</evidence>
<dbReference type="PROSITE" id="PS60028">
    <property type="entry name" value="SCORPION_CALCINE"/>
    <property type="match status" value="1"/>
</dbReference>
<keyword evidence="3" id="KW-0800">Toxin</keyword>
<organism evidence="7 8">
    <name type="scientific">Pyxidicoccus parkwayensis</name>
    <dbReference type="NCBI Taxonomy" id="2813578"/>
    <lineage>
        <taxon>Bacteria</taxon>
        <taxon>Pseudomonadati</taxon>
        <taxon>Myxococcota</taxon>
        <taxon>Myxococcia</taxon>
        <taxon>Myxococcales</taxon>
        <taxon>Cystobacterineae</taxon>
        <taxon>Myxococcaceae</taxon>
        <taxon>Pyxidicoccus</taxon>
    </lineage>
</organism>
<evidence type="ECO:0000256" key="1">
    <source>
        <dbReference type="ARBA" id="ARBA00004613"/>
    </source>
</evidence>
<protein>
    <recommendedName>
        <fullName evidence="9">Lipoprotein</fullName>
    </recommendedName>
</protein>
<feature type="chain" id="PRO_5045816052" description="Lipoprotein" evidence="6">
    <location>
        <begin position="24"/>
        <end position="564"/>
    </location>
</feature>
<evidence type="ECO:0000256" key="6">
    <source>
        <dbReference type="SAM" id="SignalP"/>
    </source>
</evidence>
<feature type="compositionally biased region" description="Low complexity" evidence="5">
    <location>
        <begin position="35"/>
        <end position="48"/>
    </location>
</feature>
<dbReference type="RefSeq" id="WP_206728432.1">
    <property type="nucleotide sequence ID" value="NZ_CP071090.1"/>
</dbReference>
<sequence>MRANRWLMLVGMVLALGAVSACSNDKPPANPSNNEDAGSGEDAGADSGTVLPDGGPGSTCLDVGASCSRESGALCCTGTCTEAGTCPEPSEQCTPAGGACSDGIECCTQSCLGGKCSTQQCLDVGATCANAEECCTKICGGDGKCAPLPAGTSSCKVPGQACGADSDCCSTNCQAGVCKPAYSCQANNDLCLKNEDCCGGVCSQNGTGTPGRCVAVGGAGGGNCVQDGNPCSGGSTCCSRTCVDLGYGATVCQPVGGCRPTGNYCTNDGVCCGGEKVSNAVDCRESRCDKPNGCNPVGNICGSGMLPDGGIIDVNAREACCDGQKAVCKVDSSGVPRCFGGCPNGQCPAACPTGYTGEAPCCIAQGATCQFSDQCCGGDRCLPGADGGGFTCQPAPTCDPVGALCDPTHSGCCAGTTCRAIDELTYVCRPTGTSPGGGADGGTGGTDAGTGGPDAGPVCTPNGQACSSGAGCCSGICTGGTCQAPQACQPQGSICTSASDCCSGLGCRIPGGSTTGTCEAGATCSAGGQACSPNSPCCFGLSCETSAGSTCDGSQPCTCVVIIR</sequence>
<accession>A0ABX7P8W1</accession>
<name>A0ABX7P8W1_9BACT</name>
<evidence type="ECO:0000256" key="4">
    <source>
        <dbReference type="ARBA" id="ARBA00023157"/>
    </source>
</evidence>
<evidence type="ECO:0000256" key="2">
    <source>
        <dbReference type="ARBA" id="ARBA00022525"/>
    </source>
</evidence>
<proteinExistence type="predicted"/>
<comment type="subcellular location">
    <subcellularLocation>
        <location evidence="1">Secreted</location>
    </subcellularLocation>
</comment>
<evidence type="ECO:0000313" key="7">
    <source>
        <dbReference type="EMBL" id="QSQ26891.1"/>
    </source>
</evidence>
<evidence type="ECO:0000256" key="3">
    <source>
        <dbReference type="ARBA" id="ARBA00022656"/>
    </source>
</evidence>
<dbReference type="PROSITE" id="PS51257">
    <property type="entry name" value="PROKAR_LIPOPROTEIN"/>
    <property type="match status" value="1"/>
</dbReference>
<evidence type="ECO:0000256" key="5">
    <source>
        <dbReference type="SAM" id="MobiDB-lite"/>
    </source>
</evidence>
<evidence type="ECO:0008006" key="9">
    <source>
        <dbReference type="Google" id="ProtNLM"/>
    </source>
</evidence>
<dbReference type="Proteomes" id="UP000662747">
    <property type="component" value="Chromosome"/>
</dbReference>
<reference evidence="7 8" key="1">
    <citation type="submission" date="2021-02" db="EMBL/GenBank/DDBJ databases">
        <title>De Novo genome assembly of isolated myxobacteria.</title>
        <authorList>
            <person name="Stevens D.C."/>
        </authorList>
    </citation>
    <scope>NUCLEOTIDE SEQUENCE [LARGE SCALE GENOMIC DNA]</scope>
    <source>
        <strain evidence="8">SCPEA02</strain>
    </source>
</reference>
<feature type="signal peptide" evidence="6">
    <location>
        <begin position="1"/>
        <end position="23"/>
    </location>
</feature>
<keyword evidence="4" id="KW-1015">Disulfide bond</keyword>